<feature type="transmembrane region" description="Helical" evidence="18">
    <location>
        <begin position="314"/>
        <end position="338"/>
    </location>
</feature>
<comment type="caution">
    <text evidence="19">The sequence shown here is derived from an EMBL/GenBank/DDBJ whole genome shotgun (WGS) entry which is preliminary data.</text>
</comment>
<reference evidence="19 20" key="1">
    <citation type="submission" date="2019-03" db="EMBL/GenBank/DDBJ databases">
        <title>Rhodosporidium diobovatum UCD-FST 08-225 genome sequencing, assembly, and annotation.</title>
        <authorList>
            <person name="Fakankun I.U."/>
            <person name="Fristensky B."/>
            <person name="Levin D.B."/>
        </authorList>
    </citation>
    <scope>NUCLEOTIDE SEQUENCE [LARGE SCALE GENOMIC DNA]</scope>
    <source>
        <strain evidence="19 20">UCD-FST 08-225</strain>
    </source>
</reference>
<evidence type="ECO:0000256" key="1">
    <source>
        <dbReference type="ARBA" id="ARBA00004141"/>
    </source>
</evidence>
<evidence type="ECO:0000256" key="7">
    <source>
        <dbReference type="ARBA" id="ARBA00022989"/>
    </source>
</evidence>
<evidence type="ECO:0000256" key="8">
    <source>
        <dbReference type="ARBA" id="ARBA00023002"/>
    </source>
</evidence>
<name>A0A5C5FRU9_9BASI</name>
<dbReference type="InterPro" id="IPR001171">
    <property type="entry name" value="ERG24_DHCR-like"/>
</dbReference>
<accession>A0A5C5FRU9</accession>
<keyword evidence="13" id="KW-0753">Steroid metabolism</keyword>
<keyword evidence="4 18" id="KW-0812">Transmembrane</keyword>
<feature type="transmembrane region" description="Helical" evidence="18">
    <location>
        <begin position="196"/>
        <end position="217"/>
    </location>
</feature>
<proteinExistence type="inferred from homology"/>
<evidence type="ECO:0000256" key="2">
    <source>
        <dbReference type="ARBA" id="ARBA00005402"/>
    </source>
</evidence>
<keyword evidence="8" id="KW-0560">Oxidoreductase</keyword>
<evidence type="ECO:0000256" key="4">
    <source>
        <dbReference type="ARBA" id="ARBA00022692"/>
    </source>
</evidence>
<keyword evidence="5" id="KW-0521">NADP</keyword>
<dbReference type="OrthoDB" id="5326588at2759"/>
<keyword evidence="20" id="KW-1185">Reference proteome</keyword>
<dbReference type="GO" id="GO:0000246">
    <property type="term" value="F:Delta24(24-1) sterol reductase activity"/>
    <property type="evidence" value="ECO:0007669"/>
    <property type="project" value="UniProtKB-EC"/>
</dbReference>
<feature type="compositionally biased region" description="Low complexity" evidence="17">
    <location>
        <begin position="18"/>
        <end position="29"/>
    </location>
</feature>
<feature type="transmembrane region" description="Helical" evidence="18">
    <location>
        <begin position="251"/>
        <end position="269"/>
    </location>
</feature>
<gene>
    <name evidence="19" type="ORF">DMC30DRAFT_418292</name>
</gene>
<feature type="transmembrane region" description="Helical" evidence="18">
    <location>
        <begin position="275"/>
        <end position="293"/>
    </location>
</feature>
<dbReference type="EMBL" id="SOZI01000111">
    <property type="protein sequence ID" value="TNY19039.1"/>
    <property type="molecule type" value="Genomic_DNA"/>
</dbReference>
<dbReference type="PROSITE" id="PS01018">
    <property type="entry name" value="STEROL_REDUCT_2"/>
    <property type="match status" value="1"/>
</dbReference>
<dbReference type="AlphaFoldDB" id="A0A5C5FRU9"/>
<keyword evidence="3" id="KW-0444">Lipid biosynthesis</keyword>
<feature type="transmembrane region" description="Helical" evidence="18">
    <location>
        <begin position="350"/>
        <end position="370"/>
    </location>
</feature>
<keyword evidence="6" id="KW-0752">Steroid biosynthesis</keyword>
<comment type="pathway">
    <text evidence="14">Steroid metabolism; ergosterol biosynthesis.</text>
</comment>
<evidence type="ECO:0000256" key="9">
    <source>
        <dbReference type="ARBA" id="ARBA00023011"/>
    </source>
</evidence>
<evidence type="ECO:0000256" key="11">
    <source>
        <dbReference type="ARBA" id="ARBA00023136"/>
    </source>
</evidence>
<evidence type="ECO:0000256" key="13">
    <source>
        <dbReference type="ARBA" id="ARBA00023221"/>
    </source>
</evidence>
<evidence type="ECO:0000256" key="3">
    <source>
        <dbReference type="ARBA" id="ARBA00022516"/>
    </source>
</evidence>
<dbReference type="GO" id="GO:0006696">
    <property type="term" value="P:ergosterol biosynthetic process"/>
    <property type="evidence" value="ECO:0007669"/>
    <property type="project" value="TreeGrafter"/>
</dbReference>
<dbReference type="Proteomes" id="UP000311382">
    <property type="component" value="Unassembled WGS sequence"/>
</dbReference>
<feature type="transmembrane region" description="Helical" evidence="18">
    <location>
        <begin position="129"/>
        <end position="148"/>
    </location>
</feature>
<dbReference type="Pfam" id="PF01222">
    <property type="entry name" value="ERG4_ERG24"/>
    <property type="match status" value="1"/>
</dbReference>
<dbReference type="PROSITE" id="PS01017">
    <property type="entry name" value="STEROL_REDUCT_1"/>
    <property type="match status" value="1"/>
</dbReference>
<dbReference type="Gene3D" id="1.20.120.1630">
    <property type="match status" value="1"/>
</dbReference>
<dbReference type="PANTHER" id="PTHR21257:SF31">
    <property type="entry name" value="DELTA(24(24(1)))-STEROL REDUCTASE ERG4"/>
    <property type="match status" value="1"/>
</dbReference>
<feature type="region of interest" description="Disordered" evidence="17">
    <location>
        <begin position="1"/>
        <end position="53"/>
    </location>
</feature>
<evidence type="ECO:0000256" key="14">
    <source>
        <dbReference type="ARBA" id="ARBA00029435"/>
    </source>
</evidence>
<comment type="similarity">
    <text evidence="2">Belongs to the ERG4/ERG24 family.</text>
</comment>
<evidence type="ECO:0000313" key="20">
    <source>
        <dbReference type="Proteomes" id="UP000311382"/>
    </source>
</evidence>
<dbReference type="STRING" id="5288.A0A5C5FRU9"/>
<evidence type="ECO:0000256" key="17">
    <source>
        <dbReference type="SAM" id="MobiDB-lite"/>
    </source>
</evidence>
<feature type="transmembrane region" description="Helical" evidence="18">
    <location>
        <begin position="160"/>
        <end position="184"/>
    </location>
</feature>
<sequence length="492" mass="54839">MAEHRHNLRSRKSLAGDATAPAETTAPAPAAFPSPFPSSDDKQLAPANDPHAKEEELEFGGAVGTFAMMTGFPALFYYLYACLFFHDGKLVGPKHPLELTGAGGWVDFVQHIAGLVWENAMPTKRATTVYLSFVGGQFLLAFVMPGVWQKGLPLKHRNGLQLDYFCNAYAAQWATIALVGAAHYSGVFNLAEVIDLYGPLLTVASLFGFAVAAATYVTGDNYRMSGNVVYDYFMGATLNPRIGLVDIKMFFEIRVSWSILFALAMGAVAKQYQEYGYVSGNTALFAYGVGIYWNACGKGEQYIPQTWDMNYEKFGWLLSYWNVAGVPFSYAYAAIYMATHDPATYAYPKPVLSVLFVLLTAAQVTMDIAMAQKSHFKALKTGTYIKRHTFPQLPFAELDKPKTFKTQAGDLLVDGLWAYLRKPNYIADWIQALIWGASAGTHSLIPYYYPVFHCTMLLHRNSRDDAKCARKYGDDWKRYKELVPCSYIPYVF</sequence>
<evidence type="ECO:0000256" key="5">
    <source>
        <dbReference type="ARBA" id="ARBA00022857"/>
    </source>
</evidence>
<dbReference type="InterPro" id="IPR018083">
    <property type="entry name" value="Sterol_reductase_CS"/>
</dbReference>
<dbReference type="PANTHER" id="PTHR21257">
    <property type="entry name" value="DELTA(14)-STEROL REDUCTASE"/>
    <property type="match status" value="1"/>
</dbReference>
<organism evidence="19 20">
    <name type="scientific">Rhodotorula diobovata</name>
    <dbReference type="NCBI Taxonomy" id="5288"/>
    <lineage>
        <taxon>Eukaryota</taxon>
        <taxon>Fungi</taxon>
        <taxon>Dikarya</taxon>
        <taxon>Basidiomycota</taxon>
        <taxon>Pucciniomycotina</taxon>
        <taxon>Microbotryomycetes</taxon>
        <taxon>Sporidiobolales</taxon>
        <taxon>Sporidiobolaceae</taxon>
        <taxon>Rhodotorula</taxon>
    </lineage>
</organism>
<evidence type="ECO:0000313" key="19">
    <source>
        <dbReference type="EMBL" id="TNY19039.1"/>
    </source>
</evidence>
<keyword evidence="7 18" id="KW-1133">Transmembrane helix</keyword>
<keyword evidence="12" id="KW-1207">Sterol metabolism</keyword>
<keyword evidence="9" id="KW-0756">Sterol biosynthesis</keyword>
<evidence type="ECO:0000256" key="12">
    <source>
        <dbReference type="ARBA" id="ARBA00023166"/>
    </source>
</evidence>
<feature type="compositionally biased region" description="Basic residues" evidence="17">
    <location>
        <begin position="1"/>
        <end position="12"/>
    </location>
</feature>
<feature type="transmembrane region" description="Helical" evidence="18">
    <location>
        <begin position="59"/>
        <end position="80"/>
    </location>
</feature>
<evidence type="ECO:0000256" key="6">
    <source>
        <dbReference type="ARBA" id="ARBA00022955"/>
    </source>
</evidence>
<protein>
    <recommendedName>
        <fullName evidence="15">Delta(24(24(1)))-sterol reductase</fullName>
        <ecNumber evidence="15">1.3.1.71</ecNumber>
    </recommendedName>
</protein>
<comment type="subcellular location">
    <subcellularLocation>
        <location evidence="1">Membrane</location>
        <topology evidence="1">Multi-pass membrane protein</topology>
    </subcellularLocation>
</comment>
<evidence type="ECO:0000256" key="18">
    <source>
        <dbReference type="SAM" id="Phobius"/>
    </source>
</evidence>
<dbReference type="GO" id="GO:0005789">
    <property type="term" value="C:endoplasmic reticulum membrane"/>
    <property type="evidence" value="ECO:0007669"/>
    <property type="project" value="TreeGrafter"/>
</dbReference>
<dbReference type="EC" id="1.3.1.71" evidence="15"/>
<evidence type="ECO:0000256" key="16">
    <source>
        <dbReference type="ARBA" id="ARBA00048918"/>
    </source>
</evidence>
<keyword evidence="11 18" id="KW-0472">Membrane</keyword>
<comment type="catalytic activity">
    <reaction evidence="16">
        <text>ergosterol + NADP(+) = ergosta-5,7,22,24(28)-tetraen-3beta-ol + NADPH + H(+)</text>
        <dbReference type="Rhea" id="RHEA:18501"/>
        <dbReference type="ChEBI" id="CHEBI:15378"/>
        <dbReference type="ChEBI" id="CHEBI:16933"/>
        <dbReference type="ChEBI" id="CHEBI:18249"/>
        <dbReference type="ChEBI" id="CHEBI:57783"/>
        <dbReference type="ChEBI" id="CHEBI:58349"/>
        <dbReference type="EC" id="1.3.1.71"/>
    </reaction>
    <physiologicalReaction direction="right-to-left" evidence="16">
        <dbReference type="Rhea" id="RHEA:18503"/>
    </physiologicalReaction>
</comment>
<evidence type="ECO:0000256" key="15">
    <source>
        <dbReference type="ARBA" id="ARBA00038892"/>
    </source>
</evidence>
<keyword evidence="10" id="KW-0443">Lipid metabolism</keyword>
<evidence type="ECO:0000256" key="10">
    <source>
        <dbReference type="ARBA" id="ARBA00023098"/>
    </source>
</evidence>